<dbReference type="Proteomes" id="UP000193719">
    <property type="component" value="Unassembled WGS sequence"/>
</dbReference>
<organism evidence="1 2">
    <name type="scientific">Piromyces finnis</name>
    <dbReference type="NCBI Taxonomy" id="1754191"/>
    <lineage>
        <taxon>Eukaryota</taxon>
        <taxon>Fungi</taxon>
        <taxon>Fungi incertae sedis</taxon>
        <taxon>Chytridiomycota</taxon>
        <taxon>Chytridiomycota incertae sedis</taxon>
        <taxon>Neocallimastigomycetes</taxon>
        <taxon>Neocallimastigales</taxon>
        <taxon>Neocallimastigaceae</taxon>
        <taxon>Piromyces</taxon>
    </lineage>
</organism>
<keyword evidence="2" id="KW-1185">Reference proteome</keyword>
<name>A0A1Y1UZF8_9FUNG</name>
<accession>A0A1Y1UZF8</accession>
<proteinExistence type="predicted"/>
<gene>
    <name evidence="1" type="ORF">BCR36DRAFT_144027</name>
</gene>
<dbReference type="OrthoDB" id="10658409at2759"/>
<sequence length="414" mass="47508">MELDENSLMNIPNLRRSKRIIQKVNKLNNINKITKAHIHSPQKKKIKKVIKKNIDKTINARSTIESDNLTEVSTPISSLKLNNKRKEISRKYSNKDDNDCTPKIIRNKTKISKKANVSISKNLKSLTPKPNAQKKNPIHLRNTKSFIDKVKSSSDTTSTNNNFNFYSNVEQDNDFGNNNLDYMMKLATDIDAFRSHFERFDELTKNNNIVFSKNNDNKLIPKEVEFNDDDLSSSPSHSCNIFTETTTHIISSDTGLATSMESFQLLSSDPVEPEDSFWLPKSLTSFNNQNSVSPNQSLKSFNDKETSFLKDKNSNNNLFTPFNSNIFDNSNKSDTFNEEENDATPIKSYKSSNIFLNYEFSKQKKDITPSINTSNIFLNYELTKQEKNKTTIDNLFLNCFHEDSQNSFNVCYAL</sequence>
<reference evidence="1 2" key="1">
    <citation type="submission" date="2016-08" db="EMBL/GenBank/DDBJ databases">
        <title>Genomes of anaerobic fungi encode conserved fungal cellulosomes for biomass hydrolysis.</title>
        <authorList>
            <consortium name="DOE Joint Genome Institute"/>
            <person name="Haitjema C.H."/>
            <person name="Gilmore S.P."/>
            <person name="Henske J.K."/>
            <person name="Solomon K.V."/>
            <person name="De Groot R."/>
            <person name="Kuo A."/>
            <person name="Mondo S.J."/>
            <person name="Salamov A.A."/>
            <person name="Labutti K."/>
            <person name="Zhao Z."/>
            <person name="Chiniquy J."/>
            <person name="Barry K."/>
            <person name="Brewer H.M."/>
            <person name="Purvine S.O."/>
            <person name="Wright A.T."/>
            <person name="Boxma B."/>
            <person name="Van Alen T."/>
            <person name="Hackstein J.H."/>
            <person name="Baker S.E."/>
            <person name="Grigoriev I.V."/>
            <person name="O'Malley M.A."/>
        </authorList>
    </citation>
    <scope>NUCLEOTIDE SEQUENCE [LARGE SCALE GENOMIC DNA]</scope>
    <source>
        <strain evidence="2">finn</strain>
    </source>
</reference>
<evidence type="ECO:0000313" key="2">
    <source>
        <dbReference type="Proteomes" id="UP000193719"/>
    </source>
</evidence>
<reference evidence="1 2" key="2">
    <citation type="submission" date="2016-08" db="EMBL/GenBank/DDBJ databases">
        <title>Pervasive Adenine N6-methylation of Active Genes in Fungi.</title>
        <authorList>
            <consortium name="DOE Joint Genome Institute"/>
            <person name="Mondo S.J."/>
            <person name="Dannebaum R.O."/>
            <person name="Kuo R.C."/>
            <person name="Labutti K."/>
            <person name="Haridas S."/>
            <person name="Kuo A."/>
            <person name="Salamov A."/>
            <person name="Ahrendt S.R."/>
            <person name="Lipzen A."/>
            <person name="Sullivan W."/>
            <person name="Andreopoulos W.B."/>
            <person name="Clum A."/>
            <person name="Lindquist E."/>
            <person name="Daum C."/>
            <person name="Ramamoorthy G.K."/>
            <person name="Gryganskyi A."/>
            <person name="Culley D."/>
            <person name="Magnuson J.K."/>
            <person name="James T.Y."/>
            <person name="O'Malley M.A."/>
            <person name="Stajich J.E."/>
            <person name="Spatafora J.W."/>
            <person name="Visel A."/>
            <person name="Grigoriev I.V."/>
        </authorList>
    </citation>
    <scope>NUCLEOTIDE SEQUENCE [LARGE SCALE GENOMIC DNA]</scope>
    <source>
        <strain evidence="2">finn</strain>
    </source>
</reference>
<dbReference type="EMBL" id="MCFH01000053">
    <property type="protein sequence ID" value="ORX43388.1"/>
    <property type="molecule type" value="Genomic_DNA"/>
</dbReference>
<comment type="caution">
    <text evidence="1">The sequence shown here is derived from an EMBL/GenBank/DDBJ whole genome shotgun (WGS) entry which is preliminary data.</text>
</comment>
<evidence type="ECO:0000313" key="1">
    <source>
        <dbReference type="EMBL" id="ORX43388.1"/>
    </source>
</evidence>
<protein>
    <submittedName>
        <fullName evidence="1">Uncharacterized protein</fullName>
    </submittedName>
</protein>
<dbReference type="AlphaFoldDB" id="A0A1Y1UZF8"/>